<dbReference type="Proteomes" id="UP000054485">
    <property type="component" value="Unassembled WGS sequence"/>
</dbReference>
<gene>
    <name evidence="1" type="ORF">CY34DRAFT_429217</name>
</gene>
<proteinExistence type="predicted"/>
<dbReference type="EMBL" id="KN835134">
    <property type="protein sequence ID" value="KIK48987.1"/>
    <property type="molecule type" value="Genomic_DNA"/>
</dbReference>
<protein>
    <submittedName>
        <fullName evidence="1">Uncharacterized protein</fullName>
    </submittedName>
</protein>
<accession>A0A0D0BTW6</accession>
<reference evidence="2" key="2">
    <citation type="submission" date="2015-01" db="EMBL/GenBank/DDBJ databases">
        <title>Evolutionary Origins and Diversification of the Mycorrhizal Mutualists.</title>
        <authorList>
            <consortium name="DOE Joint Genome Institute"/>
            <consortium name="Mycorrhizal Genomics Consortium"/>
            <person name="Kohler A."/>
            <person name="Kuo A."/>
            <person name="Nagy L.G."/>
            <person name="Floudas D."/>
            <person name="Copeland A."/>
            <person name="Barry K.W."/>
            <person name="Cichocki N."/>
            <person name="Veneault-Fourrey C."/>
            <person name="LaButti K."/>
            <person name="Lindquist E.A."/>
            <person name="Lipzen A."/>
            <person name="Lundell T."/>
            <person name="Morin E."/>
            <person name="Murat C."/>
            <person name="Riley R."/>
            <person name="Ohm R."/>
            <person name="Sun H."/>
            <person name="Tunlid A."/>
            <person name="Henrissat B."/>
            <person name="Grigoriev I.V."/>
            <person name="Hibbett D.S."/>
            <person name="Martin F."/>
        </authorList>
    </citation>
    <scope>NUCLEOTIDE SEQUENCE [LARGE SCALE GENOMIC DNA]</scope>
    <source>
        <strain evidence="2">UH-Slu-Lm8-n1</strain>
    </source>
</reference>
<keyword evidence="2" id="KW-1185">Reference proteome</keyword>
<dbReference type="HOGENOM" id="CLU_1983042_0_0_1"/>
<reference evidence="1 2" key="1">
    <citation type="submission" date="2014-04" db="EMBL/GenBank/DDBJ databases">
        <authorList>
            <consortium name="DOE Joint Genome Institute"/>
            <person name="Kuo A."/>
            <person name="Ruytinx J."/>
            <person name="Rineau F."/>
            <person name="Colpaert J."/>
            <person name="Kohler A."/>
            <person name="Nagy L.G."/>
            <person name="Floudas D."/>
            <person name="Copeland A."/>
            <person name="Barry K.W."/>
            <person name="Cichocki N."/>
            <person name="Veneault-Fourrey C."/>
            <person name="LaButti K."/>
            <person name="Lindquist E.A."/>
            <person name="Lipzen A."/>
            <person name="Lundell T."/>
            <person name="Morin E."/>
            <person name="Murat C."/>
            <person name="Sun H."/>
            <person name="Tunlid A."/>
            <person name="Henrissat B."/>
            <person name="Grigoriev I.V."/>
            <person name="Hibbett D.S."/>
            <person name="Martin F."/>
            <person name="Nordberg H.P."/>
            <person name="Cantor M.N."/>
            <person name="Hua S.X."/>
        </authorList>
    </citation>
    <scope>NUCLEOTIDE SEQUENCE [LARGE SCALE GENOMIC DNA]</scope>
    <source>
        <strain evidence="1 2">UH-Slu-Lm8-n1</strain>
    </source>
</reference>
<evidence type="ECO:0000313" key="1">
    <source>
        <dbReference type="EMBL" id="KIK48987.1"/>
    </source>
</evidence>
<name>A0A0D0BTW6_9AGAM</name>
<dbReference type="InParanoid" id="A0A0D0BTW6"/>
<organism evidence="1 2">
    <name type="scientific">Suillus luteus UH-Slu-Lm8-n1</name>
    <dbReference type="NCBI Taxonomy" id="930992"/>
    <lineage>
        <taxon>Eukaryota</taxon>
        <taxon>Fungi</taxon>
        <taxon>Dikarya</taxon>
        <taxon>Basidiomycota</taxon>
        <taxon>Agaricomycotina</taxon>
        <taxon>Agaricomycetes</taxon>
        <taxon>Agaricomycetidae</taxon>
        <taxon>Boletales</taxon>
        <taxon>Suillineae</taxon>
        <taxon>Suillaceae</taxon>
        <taxon>Suillus</taxon>
    </lineage>
</organism>
<sequence>MMSITGALVLPSCEDPRCSLCVFICVHTLLAIGAQNSNGLPMKELLTEMTYFKTTAAPALFIQHAWLDCTTLISLCRDSIASTMYENSIPDPQFFFLKNQTLSGEEGFGFLMASLGMQLTILAIRF</sequence>
<dbReference type="AlphaFoldDB" id="A0A0D0BTW6"/>
<evidence type="ECO:0000313" key="2">
    <source>
        <dbReference type="Proteomes" id="UP000054485"/>
    </source>
</evidence>